<dbReference type="PROSITE" id="PS00380">
    <property type="entry name" value="RHODANESE_1"/>
    <property type="match status" value="1"/>
</dbReference>
<feature type="domain" description="Rhodanese" evidence="4">
    <location>
        <begin position="200"/>
        <end position="314"/>
    </location>
</feature>
<evidence type="ECO:0000256" key="3">
    <source>
        <dbReference type="SAM" id="MobiDB-lite"/>
    </source>
</evidence>
<evidence type="ECO:0000259" key="4">
    <source>
        <dbReference type="PROSITE" id="PS50206"/>
    </source>
</evidence>
<dbReference type="EMBL" id="CP011805">
    <property type="protein sequence ID" value="AKM06546.1"/>
    <property type="molecule type" value="Genomic_DNA"/>
</dbReference>
<dbReference type="GO" id="GO:0004792">
    <property type="term" value="F:thiosulfate-cyanide sulfurtransferase activity"/>
    <property type="evidence" value="ECO:0007669"/>
    <property type="project" value="InterPro"/>
</dbReference>
<dbReference type="CDD" id="cd01449">
    <property type="entry name" value="TST_Repeat_2"/>
    <property type="match status" value="1"/>
</dbReference>
<dbReference type="PANTHER" id="PTHR11364:SF27">
    <property type="entry name" value="SULFURTRANSFERASE"/>
    <property type="match status" value="1"/>
</dbReference>
<dbReference type="FunFam" id="3.40.250.10:FF:000001">
    <property type="entry name" value="Sulfurtransferase"/>
    <property type="match status" value="1"/>
</dbReference>
<keyword evidence="6" id="KW-1185">Reference proteome</keyword>
<dbReference type="AlphaFoldDB" id="A0A0G3X7G7"/>
<dbReference type="PROSITE" id="PS50206">
    <property type="entry name" value="RHODANESE_3"/>
    <property type="match status" value="2"/>
</dbReference>
<dbReference type="SUPFAM" id="SSF52821">
    <property type="entry name" value="Rhodanese/Cell cycle control phosphatase"/>
    <property type="match status" value="2"/>
</dbReference>
<dbReference type="STRING" id="543877.AM2010_459"/>
<dbReference type="CDD" id="cd01448">
    <property type="entry name" value="TST_Repeat_1"/>
    <property type="match status" value="1"/>
</dbReference>
<dbReference type="InterPro" id="IPR036873">
    <property type="entry name" value="Rhodanese-like_dom_sf"/>
</dbReference>
<dbReference type="KEGG" id="amx:AM2010_459"/>
<dbReference type="PANTHER" id="PTHR11364">
    <property type="entry name" value="THIOSULFATE SULFERTANSFERASE"/>
    <property type="match status" value="1"/>
</dbReference>
<dbReference type="InterPro" id="IPR001763">
    <property type="entry name" value="Rhodanese-like_dom"/>
</dbReference>
<dbReference type="Proteomes" id="UP000037643">
    <property type="component" value="Chromosome"/>
</dbReference>
<evidence type="ECO:0000313" key="6">
    <source>
        <dbReference type="Proteomes" id="UP000037643"/>
    </source>
</evidence>
<accession>A0A0G3X7G7</accession>
<keyword evidence="1 5" id="KW-0808">Transferase</keyword>
<protein>
    <submittedName>
        <fullName evidence="5">3-mercaptopyruvate sulfurtransferase</fullName>
    </submittedName>
</protein>
<reference evidence="5 6" key="1">
    <citation type="submission" date="2015-06" db="EMBL/GenBank/DDBJ databases">
        <authorList>
            <person name="Kim K.M."/>
        </authorList>
    </citation>
    <scope>NUCLEOTIDE SEQUENCE [LARGE SCALE GENOMIC DNA]</scope>
    <source>
        <strain evidence="5 6">KCTC 22370</strain>
    </source>
</reference>
<name>A0A0G3X7G7_9SPHN</name>
<sequence>MPASPPLNHRLRPERPCVRTEQPCPSTARVAVATRLRMDILVSTGWLAANLGSVVVLDASKHLPGAGRDAGAEFAQGHIPGARFLDLATFQDDTSPIAAAVPRADQFAQRLATLGIGADRPVVLYDDSALRSAARAWFIFRLFEWGNVAILDGGLGQWKAEGRPLETGEAPPCPSAPQPDATAPDPAMLRTRADMLANLQSRRDQVVDARDAARFAGETMDAVHGLPGGHIPGARNLHFRALLNDDGTFKSPSDLRAAFAAAGVDLDRPVATTCGSGVTAAVVLFALALLGKGDIALYDGSWSEWGADPDTPKETGAAE</sequence>
<dbReference type="SMART" id="SM00450">
    <property type="entry name" value="RHOD"/>
    <property type="match status" value="2"/>
</dbReference>
<dbReference type="InterPro" id="IPR001307">
    <property type="entry name" value="Thiosulphate_STrfase_CS"/>
</dbReference>
<evidence type="ECO:0000256" key="1">
    <source>
        <dbReference type="ARBA" id="ARBA00022679"/>
    </source>
</evidence>
<dbReference type="Pfam" id="PF00581">
    <property type="entry name" value="Rhodanese"/>
    <property type="match status" value="2"/>
</dbReference>
<dbReference type="InterPro" id="IPR045078">
    <property type="entry name" value="TST/MPST-like"/>
</dbReference>
<feature type="region of interest" description="Disordered" evidence="3">
    <location>
        <begin position="161"/>
        <end position="186"/>
    </location>
</feature>
<organism evidence="5 6">
    <name type="scientific">Pelagerythrobacter marensis</name>
    <dbReference type="NCBI Taxonomy" id="543877"/>
    <lineage>
        <taxon>Bacteria</taxon>
        <taxon>Pseudomonadati</taxon>
        <taxon>Pseudomonadota</taxon>
        <taxon>Alphaproteobacteria</taxon>
        <taxon>Sphingomonadales</taxon>
        <taxon>Erythrobacteraceae</taxon>
        <taxon>Pelagerythrobacter</taxon>
    </lineage>
</organism>
<proteinExistence type="predicted"/>
<dbReference type="Gene3D" id="3.40.250.10">
    <property type="entry name" value="Rhodanese-like domain"/>
    <property type="match status" value="2"/>
</dbReference>
<keyword evidence="2" id="KW-0677">Repeat</keyword>
<keyword evidence="5" id="KW-0670">Pyruvate</keyword>
<feature type="domain" description="Rhodanese" evidence="4">
    <location>
        <begin position="50"/>
        <end position="167"/>
    </location>
</feature>
<gene>
    <name evidence="5" type="ORF">AM2010_459</name>
</gene>
<dbReference type="PATRIC" id="fig|543877.4.peg.462"/>
<evidence type="ECO:0000256" key="2">
    <source>
        <dbReference type="ARBA" id="ARBA00022737"/>
    </source>
</evidence>
<evidence type="ECO:0000313" key="5">
    <source>
        <dbReference type="EMBL" id="AKM06546.1"/>
    </source>
</evidence>